<evidence type="ECO:0000256" key="5">
    <source>
        <dbReference type="SAM" id="Phobius"/>
    </source>
</evidence>
<proteinExistence type="predicted"/>
<accession>A0ABW5DMD6</accession>
<feature type="transmembrane region" description="Helical" evidence="5">
    <location>
        <begin position="171"/>
        <end position="190"/>
    </location>
</feature>
<keyword evidence="3 5" id="KW-1133">Transmembrane helix</keyword>
<keyword evidence="4 5" id="KW-0472">Membrane</keyword>
<evidence type="ECO:0000256" key="2">
    <source>
        <dbReference type="ARBA" id="ARBA00022692"/>
    </source>
</evidence>
<dbReference type="EMBL" id="JBHUIP010000003">
    <property type="protein sequence ID" value="MFD2262252.1"/>
    <property type="molecule type" value="Genomic_DNA"/>
</dbReference>
<comment type="subcellular location">
    <subcellularLocation>
        <location evidence="1">Membrane</location>
        <topology evidence="1">Multi-pass membrane protein</topology>
    </subcellularLocation>
</comment>
<comment type="caution">
    <text evidence="7">The sequence shown here is derived from an EMBL/GenBank/DDBJ whole genome shotgun (WGS) entry which is preliminary data.</text>
</comment>
<dbReference type="Proteomes" id="UP001597295">
    <property type="component" value="Unassembled WGS sequence"/>
</dbReference>
<feature type="transmembrane region" description="Helical" evidence="5">
    <location>
        <begin position="83"/>
        <end position="104"/>
    </location>
</feature>
<evidence type="ECO:0000256" key="1">
    <source>
        <dbReference type="ARBA" id="ARBA00004141"/>
    </source>
</evidence>
<evidence type="ECO:0000256" key="4">
    <source>
        <dbReference type="ARBA" id="ARBA00023136"/>
    </source>
</evidence>
<dbReference type="RefSeq" id="WP_379875172.1">
    <property type="nucleotide sequence ID" value="NZ_JBHUIP010000003.1"/>
</dbReference>
<gene>
    <name evidence="7" type="ORF">ACFSM5_05085</name>
</gene>
<evidence type="ECO:0000313" key="7">
    <source>
        <dbReference type="EMBL" id="MFD2262252.1"/>
    </source>
</evidence>
<feature type="domain" description="RDD" evidence="6">
    <location>
        <begin position="76"/>
        <end position="192"/>
    </location>
</feature>
<protein>
    <submittedName>
        <fullName evidence="7">RDD family protein</fullName>
    </submittedName>
</protein>
<evidence type="ECO:0000256" key="3">
    <source>
        <dbReference type="ARBA" id="ARBA00022989"/>
    </source>
</evidence>
<feature type="transmembrane region" description="Helical" evidence="5">
    <location>
        <begin position="116"/>
        <end position="137"/>
    </location>
</feature>
<reference evidence="8" key="1">
    <citation type="journal article" date="2019" name="Int. J. Syst. Evol. Microbiol.">
        <title>The Global Catalogue of Microorganisms (GCM) 10K type strain sequencing project: providing services to taxonomists for standard genome sequencing and annotation.</title>
        <authorList>
            <consortium name="The Broad Institute Genomics Platform"/>
            <consortium name="The Broad Institute Genome Sequencing Center for Infectious Disease"/>
            <person name="Wu L."/>
            <person name="Ma J."/>
        </authorList>
    </citation>
    <scope>NUCLEOTIDE SEQUENCE [LARGE SCALE GENOMIC DNA]</scope>
    <source>
        <strain evidence="8">CGMCC 1.19062</strain>
    </source>
</reference>
<evidence type="ECO:0000313" key="8">
    <source>
        <dbReference type="Proteomes" id="UP001597295"/>
    </source>
</evidence>
<organism evidence="7 8">
    <name type="scientific">Lacibacterium aquatile</name>
    <dbReference type="NCBI Taxonomy" id="1168082"/>
    <lineage>
        <taxon>Bacteria</taxon>
        <taxon>Pseudomonadati</taxon>
        <taxon>Pseudomonadota</taxon>
        <taxon>Alphaproteobacteria</taxon>
        <taxon>Rhodospirillales</taxon>
        <taxon>Rhodospirillaceae</taxon>
    </lineage>
</organism>
<dbReference type="Pfam" id="PF06271">
    <property type="entry name" value="RDD"/>
    <property type="match status" value="1"/>
</dbReference>
<name>A0ABW5DMD6_9PROT</name>
<sequence length="376" mass="42909">MQYGGPWYVPVGENRWEPYDSIAIERMLSFGAITLKTPLWREGMDGAAPLETFDELLDNMRGDHRLGLVDVVATTYAGAWRRFFARLIDLALVLIPALFLIASFTDFFDRGVSARLTTTSVLLTLLAVLLEVPVLAWSGSTPGKWLMGVKLRRQNGSRIDFRGLVRRNLRLWYYGLGAGIPIAMPFTLWFSRERGNAGELVRWDEETLHRTRRAPDLLDRLADRFNIGWSRSGAGWINPITRQVATLQPSWRVLPEQTMPDKTFYVFGAQEAVVIFARDVIPLIDLDLYADIVRTRMTTSFQGQTEITRDDGSRRVELLARDRMSDTDFDITNRIWHAQGDEYWRLVIYRPMGKVRAGQQALKVADALEATVTPRP</sequence>
<evidence type="ECO:0000259" key="6">
    <source>
        <dbReference type="Pfam" id="PF06271"/>
    </source>
</evidence>
<keyword evidence="2 5" id="KW-0812">Transmembrane</keyword>
<dbReference type="InterPro" id="IPR010432">
    <property type="entry name" value="RDD"/>
</dbReference>
<keyword evidence="8" id="KW-1185">Reference proteome</keyword>